<accession>M7ZV13</accession>
<sequence length="1491" mass="167198">MAGKGEAASPWGCCAPRPASAWPLLRRWSWKQASQAQVSFPPACPPCACAYAYAHGKAPLSIPASGQGMAETALGAAQWVVSKALAPFADGVLEAWAATRTFGLNIQALKTELEKVQATLEIAATKELPGLATEKMLQKLWDSAHNAEDLLDELDYFRIHDELHGTYDAADQHGDDALRDLAFDARHTIKALGKLVNCFPWQRAELQQRPTSIIQEFSGCMPSLGKLLLSSCSPHPHVHGDEDRGIAQETPMPEFNRADFSQRMKDTVEQLKLMRIDVKDILQTCGHRTVLDISQRRATTTPQSAEPKLYGRDHVMNNIIHDITEGQYCDKGLTVLPVIGPGGMGKTTMIQHIYNNQQVQNHFPVRIWICVSFNFNLDKVLEQIKEDTLAVEGENGCSTTQELIEHRLKHKRFLLVLDDIWQFTDVDDWKKLLLILGKSQEKGSVILVTTRQKEIADQVKKSAEPKELNGLEPGEFKKLFLVYVFDVEQCPGDKRFLLDTGDKIMGKLKGSPLAAKTVGRLLRTDPSLAHWKRVLNSKQWAKQSNGIMLALELSYGFLPFHLQRCFSYSALFPEDYRFRSRELISLWIGLDILTPSDQNPTFEGIGLSILNDLVIHGFFREYKTDGGLRYVMHDLLHELALKVASHDCLRLRLPDVGSVEIKPSTRHLSISIENLGGYNGQKLKRELEKLKTRLKVEHLQTLMLFGAMDEGSAKIFGDFLGEANALRVLYLPLLKYPVESMVHNFSGLVHLRFLCLGCLPINISKFYHLRVLDLKSWSSSGDFPEDTSNLAKLCHYYTPRDDKLHYDICNVGKIQLLEKLKVFRVNKKKEGFEPKQLEPLTKLWELGIYNLEKIHTKKEAAQAKLIEKKYLRRLTLDWDSKRSSDEPGVEAMVLECLRPHENLEVLCIRGHRGPTCPRWLGDELAVEALQFLRLDGVSWKVFPSLRNMGDLCELEIQDCPEFSSVIPTSWIESLRRVSIEGVKLLKRFAYSKSSHGAQLEIIGWGDLQRLDQVLVFDKETGLEKLTLERCPPLELKHLLMLTSLKTLILKHSAGLAGLAGLLGGQGDVEWQLPVEHIEICHLHGNSWNELTELFPHLPKLSKLEIRDCKNIKQLVVGVDLRQTTPEMGGGEITAATEEEDDGVLLFPAHLCNSLQKLKLFSCPELVLVDPPTLVPGGGWLQALRSLQRLSIKYCPKFLSAFSFSTHIFPSSLQFLELTKLEGMGTLEPLSNLSSLTRLVLEFCGKDLKCQGLQSLLTTGGQLKELEVRGSHGFFANWDPNPRRALEDVEGGQEQPTQLVSSTLRKLCTDDAAGLLAAPICSFLSSSLTKLKLHGYGPEGMERFSKEQEDALQLLSSLQKLEFRHFHHLQQIPAGLCNLTSLKMLSINHCPAVSSLPSDGLPKSLEKLDVYDCSEVLKRQCRCSCASDGCLKLVACLSHNHGGMQGVPHSYSMAPAMCVPETLQNIDSCEYRSHNNPGRFSRKKTLEDLLAL</sequence>
<dbReference type="Gene3D" id="1.10.10.10">
    <property type="entry name" value="Winged helix-like DNA-binding domain superfamily/Winged helix DNA-binding domain"/>
    <property type="match status" value="1"/>
</dbReference>
<gene>
    <name evidence="11" type="ORF">TRIUR3_25898</name>
</gene>
<dbReference type="Gene3D" id="3.80.10.10">
    <property type="entry name" value="Ribonuclease Inhibitor"/>
    <property type="match status" value="3"/>
</dbReference>
<dbReference type="Pfam" id="PF00931">
    <property type="entry name" value="NB-ARC"/>
    <property type="match status" value="1"/>
</dbReference>
<keyword evidence="3" id="KW-0677">Repeat</keyword>
<proteinExistence type="inferred from homology"/>
<evidence type="ECO:0000256" key="5">
    <source>
        <dbReference type="ARBA" id="ARBA00022821"/>
    </source>
</evidence>
<dbReference type="InterPro" id="IPR056789">
    <property type="entry name" value="LRR_R13L1-DRL21"/>
</dbReference>
<dbReference type="SUPFAM" id="SSF52540">
    <property type="entry name" value="P-loop containing nucleoside triphosphate hydrolases"/>
    <property type="match status" value="1"/>
</dbReference>
<dbReference type="InterPro" id="IPR042197">
    <property type="entry name" value="Apaf_helical"/>
</dbReference>
<name>M7ZV13_TRIUA</name>
<dbReference type="PRINTS" id="PR00364">
    <property type="entry name" value="DISEASERSIST"/>
</dbReference>
<evidence type="ECO:0000259" key="8">
    <source>
        <dbReference type="Pfam" id="PF18052"/>
    </source>
</evidence>
<dbReference type="Gene3D" id="3.40.50.300">
    <property type="entry name" value="P-loop containing nucleotide triphosphate hydrolases"/>
    <property type="match status" value="1"/>
</dbReference>
<evidence type="ECO:0000256" key="6">
    <source>
        <dbReference type="ARBA" id="ARBA00022840"/>
    </source>
</evidence>
<reference evidence="11" key="1">
    <citation type="journal article" date="2013" name="Nature">
        <title>Draft genome of the wheat A-genome progenitor Triticum urartu.</title>
        <authorList>
            <person name="Ling H.Q."/>
            <person name="Zhao S."/>
            <person name="Liu D."/>
            <person name="Wang J."/>
            <person name="Sun H."/>
            <person name="Zhang C."/>
            <person name="Fan H."/>
            <person name="Li D."/>
            <person name="Dong L."/>
            <person name="Tao Y."/>
            <person name="Gao C."/>
            <person name="Wu H."/>
            <person name="Li Y."/>
            <person name="Cui Y."/>
            <person name="Guo X."/>
            <person name="Zheng S."/>
            <person name="Wang B."/>
            <person name="Yu K."/>
            <person name="Liang Q."/>
            <person name="Yang W."/>
            <person name="Lou X."/>
            <person name="Chen J."/>
            <person name="Feng M."/>
            <person name="Jian J."/>
            <person name="Zhang X."/>
            <person name="Luo G."/>
            <person name="Jiang Y."/>
            <person name="Liu J."/>
            <person name="Wang Z."/>
            <person name="Sha Y."/>
            <person name="Zhang B."/>
            <person name="Wu H."/>
            <person name="Tang D."/>
            <person name="Shen Q."/>
            <person name="Xue P."/>
            <person name="Zou S."/>
            <person name="Wang X."/>
            <person name="Liu X."/>
            <person name="Wang F."/>
            <person name="Yang Y."/>
            <person name="An X."/>
            <person name="Dong Z."/>
            <person name="Zhang K."/>
            <person name="Zhang X."/>
            <person name="Luo M.C."/>
            <person name="Dvorak J."/>
            <person name="Tong Y."/>
            <person name="Wang J."/>
            <person name="Yang H."/>
            <person name="Li Z."/>
            <person name="Wang D."/>
            <person name="Zhang A."/>
            <person name="Wang J."/>
        </authorList>
    </citation>
    <scope>NUCLEOTIDE SEQUENCE</scope>
</reference>
<dbReference type="GO" id="GO:0006952">
    <property type="term" value="P:defense response"/>
    <property type="evidence" value="ECO:0007669"/>
    <property type="project" value="UniProtKB-KW"/>
</dbReference>
<feature type="domain" description="Disease resistance N-terminal" evidence="8">
    <location>
        <begin position="92"/>
        <end position="160"/>
    </location>
</feature>
<evidence type="ECO:0000313" key="11">
    <source>
        <dbReference type="EMBL" id="EMS63942.1"/>
    </source>
</evidence>
<evidence type="ECO:0000256" key="3">
    <source>
        <dbReference type="ARBA" id="ARBA00022737"/>
    </source>
</evidence>
<dbReference type="SUPFAM" id="SSF52058">
    <property type="entry name" value="L domain-like"/>
    <property type="match status" value="2"/>
</dbReference>
<dbReference type="InterPro" id="IPR041118">
    <property type="entry name" value="Rx_N"/>
</dbReference>
<dbReference type="OMA" id="SMAPAMC"/>
<evidence type="ECO:0000256" key="4">
    <source>
        <dbReference type="ARBA" id="ARBA00022741"/>
    </source>
</evidence>
<evidence type="ECO:0000259" key="10">
    <source>
        <dbReference type="Pfam" id="PF25019"/>
    </source>
</evidence>
<dbReference type="eggNOG" id="KOG4658">
    <property type="taxonomic scope" value="Eukaryota"/>
</dbReference>
<dbReference type="InterPro" id="IPR002182">
    <property type="entry name" value="NB-ARC"/>
</dbReference>
<dbReference type="STRING" id="4572.M7ZV13"/>
<keyword evidence="2" id="KW-0433">Leucine-rich repeat</keyword>
<dbReference type="Pfam" id="PF25019">
    <property type="entry name" value="LRR_R13L1-DRL21"/>
    <property type="match status" value="1"/>
</dbReference>
<dbReference type="PANTHER" id="PTHR36766:SF70">
    <property type="entry name" value="DISEASE RESISTANCE PROTEIN RGA4"/>
    <property type="match status" value="1"/>
</dbReference>
<comment type="similarity">
    <text evidence="1">Belongs to the disease resistance NB-LRR family.</text>
</comment>
<evidence type="ECO:0000259" key="7">
    <source>
        <dbReference type="Pfam" id="PF00931"/>
    </source>
</evidence>
<dbReference type="Gene3D" id="1.10.8.430">
    <property type="entry name" value="Helical domain of apoptotic protease-activating factors"/>
    <property type="match status" value="1"/>
</dbReference>
<dbReference type="InterPro" id="IPR027417">
    <property type="entry name" value="P-loop_NTPase"/>
</dbReference>
<protein>
    <submittedName>
        <fullName evidence="11">Putative disease resistance protein RGA3</fullName>
    </submittedName>
</protein>
<dbReference type="EMBL" id="KD062705">
    <property type="protein sequence ID" value="EMS63942.1"/>
    <property type="molecule type" value="Genomic_DNA"/>
</dbReference>
<dbReference type="PANTHER" id="PTHR36766">
    <property type="entry name" value="PLANT BROAD-SPECTRUM MILDEW RESISTANCE PROTEIN RPW8"/>
    <property type="match status" value="1"/>
</dbReference>
<dbReference type="Pfam" id="PF18052">
    <property type="entry name" value="Rx_N"/>
    <property type="match status" value="1"/>
</dbReference>
<evidence type="ECO:0000259" key="9">
    <source>
        <dbReference type="Pfam" id="PF23559"/>
    </source>
</evidence>
<organism evidence="11">
    <name type="scientific">Triticum urartu</name>
    <name type="common">Red wild einkorn</name>
    <name type="synonym">Crithodium urartu</name>
    <dbReference type="NCBI Taxonomy" id="4572"/>
    <lineage>
        <taxon>Eukaryota</taxon>
        <taxon>Viridiplantae</taxon>
        <taxon>Streptophyta</taxon>
        <taxon>Embryophyta</taxon>
        <taxon>Tracheophyta</taxon>
        <taxon>Spermatophyta</taxon>
        <taxon>Magnoliopsida</taxon>
        <taxon>Liliopsida</taxon>
        <taxon>Poales</taxon>
        <taxon>Poaceae</taxon>
        <taxon>BOP clade</taxon>
        <taxon>Pooideae</taxon>
        <taxon>Triticodae</taxon>
        <taxon>Triticeae</taxon>
        <taxon>Triticinae</taxon>
        <taxon>Triticum</taxon>
    </lineage>
</organism>
<dbReference type="GO" id="GO:0043531">
    <property type="term" value="F:ADP binding"/>
    <property type="evidence" value="ECO:0007669"/>
    <property type="project" value="InterPro"/>
</dbReference>
<dbReference type="InterPro" id="IPR032675">
    <property type="entry name" value="LRR_dom_sf"/>
</dbReference>
<dbReference type="GO" id="GO:0051707">
    <property type="term" value="P:response to other organism"/>
    <property type="evidence" value="ECO:0007669"/>
    <property type="project" value="UniProtKB-ARBA"/>
</dbReference>
<keyword evidence="5" id="KW-0611">Plant defense</keyword>
<dbReference type="InterPro" id="IPR036388">
    <property type="entry name" value="WH-like_DNA-bd_sf"/>
</dbReference>
<dbReference type="GO" id="GO:0005524">
    <property type="term" value="F:ATP binding"/>
    <property type="evidence" value="ECO:0007669"/>
    <property type="project" value="UniProtKB-KW"/>
</dbReference>
<evidence type="ECO:0000256" key="1">
    <source>
        <dbReference type="ARBA" id="ARBA00008894"/>
    </source>
</evidence>
<keyword evidence="6" id="KW-0067">ATP-binding</keyword>
<keyword evidence="4" id="KW-0547">Nucleotide-binding</keyword>
<feature type="domain" description="R13L1/DRL21-like LRR repeat region" evidence="10">
    <location>
        <begin position="836"/>
        <end position="959"/>
    </location>
</feature>
<dbReference type="InterPro" id="IPR058922">
    <property type="entry name" value="WHD_DRP"/>
</dbReference>
<feature type="domain" description="NB-ARC" evidence="7">
    <location>
        <begin position="317"/>
        <end position="488"/>
    </location>
</feature>
<dbReference type="Pfam" id="PF23559">
    <property type="entry name" value="WHD_DRP"/>
    <property type="match status" value="1"/>
</dbReference>
<evidence type="ECO:0000256" key="2">
    <source>
        <dbReference type="ARBA" id="ARBA00022614"/>
    </source>
</evidence>
<feature type="domain" description="Disease resistance protein winged helix" evidence="9">
    <location>
        <begin position="571"/>
        <end position="640"/>
    </location>
</feature>